<dbReference type="GeneID" id="97208214"/>
<evidence type="ECO:0000256" key="1">
    <source>
        <dbReference type="ARBA" id="ARBA00022491"/>
    </source>
</evidence>
<dbReference type="EMBL" id="JAAITT010000011">
    <property type="protein sequence ID" value="NSJ48904.1"/>
    <property type="molecule type" value="Genomic_DNA"/>
</dbReference>
<gene>
    <name evidence="7" type="ORF">G5B36_09355</name>
    <name evidence="6" type="ORF">L0N08_26245</name>
</gene>
<dbReference type="InterPro" id="IPR009061">
    <property type="entry name" value="DNA-bd_dom_put_sf"/>
</dbReference>
<dbReference type="Proteomes" id="UP001299608">
    <property type="component" value="Unassembled WGS sequence"/>
</dbReference>
<dbReference type="Gene3D" id="3.20.80.10">
    <property type="entry name" value="Regulatory factor, effector binding domain"/>
    <property type="match status" value="1"/>
</dbReference>
<dbReference type="InterPro" id="IPR000551">
    <property type="entry name" value="MerR-type_HTH_dom"/>
</dbReference>
<dbReference type="PROSITE" id="PS50937">
    <property type="entry name" value="HTH_MERR_2"/>
    <property type="match status" value="1"/>
</dbReference>
<protein>
    <submittedName>
        <fullName evidence="6">MerR family transcriptional regulator</fullName>
    </submittedName>
</protein>
<evidence type="ECO:0000256" key="2">
    <source>
        <dbReference type="ARBA" id="ARBA00023015"/>
    </source>
</evidence>
<keyword evidence="8" id="KW-1185">Reference proteome</keyword>
<keyword evidence="3" id="KW-0238">DNA-binding</keyword>
<dbReference type="Pfam" id="PF13411">
    <property type="entry name" value="MerR_1"/>
    <property type="match status" value="1"/>
</dbReference>
<evidence type="ECO:0000256" key="3">
    <source>
        <dbReference type="ARBA" id="ARBA00023125"/>
    </source>
</evidence>
<organism evidence="6 9">
    <name type="scientific">Enterocloster aldenensis</name>
    <dbReference type="NCBI Taxonomy" id="358742"/>
    <lineage>
        <taxon>Bacteria</taxon>
        <taxon>Bacillati</taxon>
        <taxon>Bacillota</taxon>
        <taxon>Clostridia</taxon>
        <taxon>Lachnospirales</taxon>
        <taxon>Lachnospiraceae</taxon>
        <taxon>Enterocloster</taxon>
    </lineage>
</organism>
<keyword evidence="2" id="KW-0805">Transcription regulation</keyword>
<dbReference type="InterPro" id="IPR047057">
    <property type="entry name" value="MerR_fam"/>
</dbReference>
<dbReference type="GO" id="GO:0003700">
    <property type="term" value="F:DNA-binding transcription factor activity"/>
    <property type="evidence" value="ECO:0007669"/>
    <property type="project" value="InterPro"/>
</dbReference>
<evidence type="ECO:0000256" key="4">
    <source>
        <dbReference type="ARBA" id="ARBA00023163"/>
    </source>
</evidence>
<evidence type="ECO:0000313" key="6">
    <source>
        <dbReference type="EMBL" id="MCG4748922.1"/>
    </source>
</evidence>
<dbReference type="Gene3D" id="1.10.1660.10">
    <property type="match status" value="1"/>
</dbReference>
<sequence length="270" mass="31149">MSTFYKIGEIAALYGISTDILRYYEELGILVPRRAPNGYRVYRTEDLWCLNVIRDLRELGFSMDQIRSYIENRSIGSTLELFQKEMHVIDQQIARLNSLRDNIITRRETITQAGKLVLGRIVLKEMPPRPCHRIMQSYETDEEMDILIKQLVSFGPDRQYIIGNNQMGSFVNLSDALDGRCQQYDAVFILHPDGEHHIEAGSYLSVCYCGSFRQTRTYVPQLLQYARDNGMAIRGPLLELLWIDIHTTKHVEEQVTELQLKVEVGQAGIS</sequence>
<name>A0AAW5C479_9FIRM</name>
<dbReference type="CDD" id="cd00592">
    <property type="entry name" value="HTH_MerR-like"/>
    <property type="match status" value="1"/>
</dbReference>
<evidence type="ECO:0000313" key="8">
    <source>
        <dbReference type="Proteomes" id="UP000669239"/>
    </source>
</evidence>
<proteinExistence type="predicted"/>
<accession>A0AAW5C479</accession>
<evidence type="ECO:0000259" key="5">
    <source>
        <dbReference type="PROSITE" id="PS50937"/>
    </source>
</evidence>
<dbReference type="AlphaFoldDB" id="A0AAW5C479"/>
<dbReference type="Proteomes" id="UP000669239">
    <property type="component" value="Unassembled WGS sequence"/>
</dbReference>
<dbReference type="SUPFAM" id="SSF55136">
    <property type="entry name" value="Probable bacterial effector-binding domain"/>
    <property type="match status" value="1"/>
</dbReference>
<dbReference type="GO" id="GO:0003677">
    <property type="term" value="F:DNA binding"/>
    <property type="evidence" value="ECO:0007669"/>
    <property type="project" value="UniProtKB-KW"/>
</dbReference>
<dbReference type="PANTHER" id="PTHR30204:SF69">
    <property type="entry name" value="MERR-FAMILY TRANSCRIPTIONAL REGULATOR"/>
    <property type="match status" value="1"/>
</dbReference>
<keyword evidence="1" id="KW-0678">Repressor</keyword>
<reference evidence="7" key="2">
    <citation type="submission" date="2020-02" db="EMBL/GenBank/DDBJ databases">
        <authorList>
            <person name="Littmann E."/>
            <person name="Sorbara M."/>
        </authorList>
    </citation>
    <scope>NUCLEOTIDE SEQUENCE</scope>
    <source>
        <strain evidence="7">MSK.1.17</strain>
    </source>
</reference>
<feature type="domain" description="HTH merR-type" evidence="5">
    <location>
        <begin position="1"/>
        <end position="72"/>
    </location>
</feature>
<dbReference type="InterPro" id="IPR011256">
    <property type="entry name" value="Reg_factor_effector_dom_sf"/>
</dbReference>
<dbReference type="PRINTS" id="PR00040">
    <property type="entry name" value="HTHMERR"/>
</dbReference>
<dbReference type="EMBL" id="JAKNGE010000046">
    <property type="protein sequence ID" value="MCG4748922.1"/>
    <property type="molecule type" value="Genomic_DNA"/>
</dbReference>
<evidence type="ECO:0000313" key="7">
    <source>
        <dbReference type="EMBL" id="NSJ48904.1"/>
    </source>
</evidence>
<dbReference type="RefSeq" id="WP_117560957.1">
    <property type="nucleotide sequence ID" value="NZ_BAABZL010000001.1"/>
</dbReference>
<dbReference type="SUPFAM" id="SSF46955">
    <property type="entry name" value="Putative DNA-binding domain"/>
    <property type="match status" value="1"/>
</dbReference>
<keyword evidence="4" id="KW-0804">Transcription</keyword>
<evidence type="ECO:0000313" key="9">
    <source>
        <dbReference type="Proteomes" id="UP001299608"/>
    </source>
</evidence>
<dbReference type="SMART" id="SM00422">
    <property type="entry name" value="HTH_MERR"/>
    <property type="match status" value="1"/>
</dbReference>
<comment type="caution">
    <text evidence="6">The sequence shown here is derived from an EMBL/GenBank/DDBJ whole genome shotgun (WGS) entry which is preliminary data.</text>
</comment>
<reference evidence="6" key="3">
    <citation type="submission" date="2022-01" db="EMBL/GenBank/DDBJ databases">
        <title>Collection of gut derived symbiotic bacterial strains cultured from healthy donors.</title>
        <authorList>
            <person name="Lin H."/>
            <person name="Kohout C."/>
            <person name="Waligurski E."/>
            <person name="Pamer E.G."/>
        </authorList>
    </citation>
    <scope>NUCLEOTIDE SEQUENCE</scope>
    <source>
        <strain evidence="6">DFI.6.55</strain>
    </source>
</reference>
<reference evidence="7 8" key="1">
    <citation type="journal article" date="2020" name="Cell Host Microbe">
        <title>Functional and Genomic Variation between Human-Derived Isolates of Lachnospiraceae Reveals Inter- and Intra-Species Diversity.</title>
        <authorList>
            <person name="Sorbara M.T."/>
            <person name="Littmann E.R."/>
            <person name="Fontana E."/>
            <person name="Moody T.U."/>
            <person name="Kohout C.E."/>
            <person name="Gjonbalaj M."/>
            <person name="Eaton V."/>
            <person name="Seok R."/>
            <person name="Leiner I.M."/>
            <person name="Pamer E.G."/>
        </authorList>
    </citation>
    <scope>NUCLEOTIDE SEQUENCE [LARGE SCALE GENOMIC DNA]</scope>
    <source>
        <strain evidence="7 8">MSK.1.17</strain>
    </source>
</reference>
<dbReference type="PANTHER" id="PTHR30204">
    <property type="entry name" value="REDOX-CYCLING DRUG-SENSING TRANSCRIPTIONAL ACTIVATOR SOXR"/>
    <property type="match status" value="1"/>
</dbReference>